<feature type="compositionally biased region" description="Acidic residues" evidence="1">
    <location>
        <begin position="32"/>
        <end position="41"/>
    </location>
</feature>
<feature type="compositionally biased region" description="Polar residues" evidence="1">
    <location>
        <begin position="74"/>
        <end position="86"/>
    </location>
</feature>
<evidence type="ECO:0000256" key="1">
    <source>
        <dbReference type="SAM" id="MobiDB-lite"/>
    </source>
</evidence>
<dbReference type="EMBL" id="LVKK01000161">
    <property type="protein sequence ID" value="OAG34379.1"/>
    <property type="molecule type" value="Genomic_DNA"/>
</dbReference>
<evidence type="ECO:0000313" key="3">
    <source>
        <dbReference type="Proteomes" id="UP000077002"/>
    </source>
</evidence>
<dbReference type="Proteomes" id="UP000077002">
    <property type="component" value="Unassembled WGS sequence"/>
</dbReference>
<feature type="region of interest" description="Disordered" evidence="1">
    <location>
        <begin position="1"/>
        <end position="86"/>
    </location>
</feature>
<sequence length="264" mass="29723">MSNLLHNESMADESSDIEGSAYPSKKIKTEHDTDDMATDEVESGHRLSDLQTLFSKGKGGRKVGSGAGQKRKQPSQYSQNKSTEYQQMTLEERTIAESLVAVELNETRTQSGYSREFIRAKLAAEKAILEEKSGRQADFLVAHSKLAHEKPEHELFWDDTDGEDEDQAPIDSVKRGMIDEIKDDTTSIQQAIKMAYLDVHSWDFDTPERLKGTQAPLDMASAAEAAENRRSHDPSKMSRSYQMWIMFKDGCEQNLADLANKTRL</sequence>
<proteinExistence type="predicted"/>
<evidence type="ECO:0000313" key="2">
    <source>
        <dbReference type="EMBL" id="OAG34379.1"/>
    </source>
</evidence>
<dbReference type="RefSeq" id="XP_022506331.1">
    <property type="nucleotide sequence ID" value="XM_022661357.1"/>
</dbReference>
<protein>
    <submittedName>
        <fullName evidence="2">Uncharacterized protein</fullName>
    </submittedName>
</protein>
<reference evidence="2 3" key="1">
    <citation type="submission" date="2016-03" db="EMBL/GenBank/DDBJ databases">
        <title>Draft genome sequence of the Fonsecaea monophora CBS 269.37.</title>
        <authorList>
            <person name="Bombassaro A."/>
            <person name="Vinicius W.A."/>
            <person name="De Hoog S."/>
            <person name="Sun J."/>
            <person name="Souza E.M."/>
            <person name="Raittz R.T."/>
            <person name="Costa F."/>
            <person name="Leao A.C."/>
            <person name="Tadra-Sfeir M.Z."/>
            <person name="Baura V."/>
            <person name="Balsanelli E."/>
            <person name="Pedrosa F.O."/>
            <person name="Moreno L.F."/>
            <person name="Steffens M.B."/>
            <person name="Xi L."/>
            <person name="Bocca A.L."/>
            <person name="Felipe M.S."/>
            <person name="Teixeira M."/>
            <person name="Telles Filho F.Q."/>
            <person name="Azevedo C.M."/>
            <person name="Gomes R."/>
            <person name="Vicente V.A."/>
        </authorList>
    </citation>
    <scope>NUCLEOTIDE SEQUENCE [LARGE SCALE GENOMIC DNA]</scope>
    <source>
        <strain evidence="2 3">CBS 269.37</strain>
    </source>
</reference>
<organism evidence="2 3">
    <name type="scientific">Fonsecaea monophora</name>
    <dbReference type="NCBI Taxonomy" id="254056"/>
    <lineage>
        <taxon>Eukaryota</taxon>
        <taxon>Fungi</taxon>
        <taxon>Dikarya</taxon>
        <taxon>Ascomycota</taxon>
        <taxon>Pezizomycotina</taxon>
        <taxon>Eurotiomycetes</taxon>
        <taxon>Chaetothyriomycetidae</taxon>
        <taxon>Chaetothyriales</taxon>
        <taxon>Herpotrichiellaceae</taxon>
        <taxon>Fonsecaea</taxon>
    </lineage>
</organism>
<dbReference type="AlphaFoldDB" id="A0A177ETR6"/>
<comment type="caution">
    <text evidence="2">The sequence shown here is derived from an EMBL/GenBank/DDBJ whole genome shotgun (WGS) entry which is preliminary data.</text>
</comment>
<name>A0A177ETR6_9EURO</name>
<dbReference type="GeneID" id="34606559"/>
<keyword evidence="3" id="KW-1185">Reference proteome</keyword>
<gene>
    <name evidence="2" type="ORF">AYO21_11465</name>
</gene>
<accession>A0A177ETR6</accession>